<dbReference type="AlphaFoldDB" id="A0AAP0LAC2"/>
<protein>
    <submittedName>
        <fullName evidence="1">Uncharacterized protein</fullName>
    </submittedName>
</protein>
<name>A0AAP0LAC2_9MAGN</name>
<accession>A0AAP0LAC2</accession>
<keyword evidence="2" id="KW-1185">Reference proteome</keyword>
<dbReference type="Proteomes" id="UP001419268">
    <property type="component" value="Unassembled WGS sequence"/>
</dbReference>
<organism evidence="1 2">
    <name type="scientific">Stephania cephalantha</name>
    <dbReference type="NCBI Taxonomy" id="152367"/>
    <lineage>
        <taxon>Eukaryota</taxon>
        <taxon>Viridiplantae</taxon>
        <taxon>Streptophyta</taxon>
        <taxon>Embryophyta</taxon>
        <taxon>Tracheophyta</taxon>
        <taxon>Spermatophyta</taxon>
        <taxon>Magnoliopsida</taxon>
        <taxon>Ranunculales</taxon>
        <taxon>Menispermaceae</taxon>
        <taxon>Menispermoideae</taxon>
        <taxon>Cissampelideae</taxon>
        <taxon>Stephania</taxon>
    </lineage>
</organism>
<comment type="caution">
    <text evidence="1">The sequence shown here is derived from an EMBL/GenBank/DDBJ whole genome shotgun (WGS) entry which is preliminary data.</text>
</comment>
<evidence type="ECO:0000313" key="1">
    <source>
        <dbReference type="EMBL" id="KAK9167311.1"/>
    </source>
</evidence>
<evidence type="ECO:0000313" key="2">
    <source>
        <dbReference type="Proteomes" id="UP001419268"/>
    </source>
</evidence>
<dbReference type="EMBL" id="JBBNAG010000001">
    <property type="protein sequence ID" value="KAK9167311.1"/>
    <property type="molecule type" value="Genomic_DNA"/>
</dbReference>
<proteinExistence type="predicted"/>
<reference evidence="1 2" key="1">
    <citation type="submission" date="2024-01" db="EMBL/GenBank/DDBJ databases">
        <title>Genome assemblies of Stephania.</title>
        <authorList>
            <person name="Yang L."/>
        </authorList>
    </citation>
    <scope>NUCLEOTIDE SEQUENCE [LARGE SCALE GENOMIC DNA]</scope>
    <source>
        <strain evidence="1">JXDWG</strain>
        <tissue evidence="1">Leaf</tissue>
    </source>
</reference>
<gene>
    <name evidence="1" type="ORF">Scep_002502</name>
</gene>
<sequence length="51" mass="5939">MQHRMDIMNSWSHWRAFLELDVDYIIGGSISTPIHGPIGYALNFPLYFTIL</sequence>